<reference evidence="6" key="2">
    <citation type="submission" date="2025-05" db="UniProtKB">
        <authorList>
            <consortium name="Ensembl"/>
        </authorList>
    </citation>
    <scope>IDENTIFICATION</scope>
</reference>
<dbReference type="RefSeq" id="XP_026218103.1">
    <property type="nucleotide sequence ID" value="XM_026362318.1"/>
</dbReference>
<dbReference type="Pfam" id="PF13765">
    <property type="entry name" value="PRY"/>
    <property type="match status" value="1"/>
</dbReference>
<dbReference type="GO" id="GO:0005737">
    <property type="term" value="C:cytoplasm"/>
    <property type="evidence" value="ECO:0007669"/>
    <property type="project" value="UniProtKB-ARBA"/>
</dbReference>
<dbReference type="Proteomes" id="UP000265040">
    <property type="component" value="Chromosome 2"/>
</dbReference>
<dbReference type="InterPro" id="IPR001870">
    <property type="entry name" value="B30.2/SPRY"/>
</dbReference>
<dbReference type="InterPro" id="IPR006574">
    <property type="entry name" value="PRY"/>
</dbReference>
<keyword evidence="2" id="KW-0863">Zinc-finger</keyword>
<name>A0A3Q1ISR3_ANATE</name>
<dbReference type="PANTHER" id="PTHR25465:SF5">
    <property type="entry name" value="E3 UBIQUITIN_ISG15 LIGASE TRIM25-RELATED"/>
    <property type="match status" value="1"/>
</dbReference>
<evidence type="ECO:0000259" key="5">
    <source>
        <dbReference type="PROSITE" id="PS50188"/>
    </source>
</evidence>
<keyword evidence="3" id="KW-0862">Zinc</keyword>
<keyword evidence="7" id="KW-1185">Reference proteome</keyword>
<evidence type="ECO:0000256" key="1">
    <source>
        <dbReference type="ARBA" id="ARBA00022723"/>
    </source>
</evidence>
<dbReference type="GO" id="GO:0008270">
    <property type="term" value="F:zinc ion binding"/>
    <property type="evidence" value="ECO:0007669"/>
    <property type="project" value="UniProtKB-KW"/>
</dbReference>
<dbReference type="RefSeq" id="XP_026218100.1">
    <property type="nucleotide sequence ID" value="XM_026362315.1"/>
</dbReference>
<dbReference type="InterPro" id="IPR013320">
    <property type="entry name" value="ConA-like_dom_sf"/>
</dbReference>
<dbReference type="InterPro" id="IPR043136">
    <property type="entry name" value="B30.2/SPRY_sf"/>
</dbReference>
<evidence type="ECO:0000313" key="6">
    <source>
        <dbReference type="Ensembl" id="ENSATEP00000020703.1"/>
    </source>
</evidence>
<feature type="domain" description="B30.2/SPRY" evidence="5">
    <location>
        <begin position="170"/>
        <end position="352"/>
    </location>
</feature>
<sequence>MWLLEMSRQKLHQRIQGREKDVKRLQQEVETINHSADKTVEDSEKIFTQLVQLVEKRRSDVKQQIRAQQETEVSRVRELQEKLQQEITELRKEDAELEQLSLTEDHNEFLQSYPSVSRLRGPTDSSSINICPLRYFEDVTAAVSGIRDKLQDVLRETWTKTSLTESDVEVLLRPAEPKSRAEFLKYSCRITLDPNTANNRLLLSEGNRKVRYTSYKQSYSHHPDRFTDTFQVVSRESLTGRCYWEVEWSGMVSVSVAYENIGRTGTLFGFDDNSWALFCDGNEFRHNNVITSLSVPKSHRLGVYLDHGAGNLSFYSVSEVMSLLHRVQTTFTWPLYAGFFVYNGFAELCDLQ</sequence>
<dbReference type="InterPro" id="IPR003877">
    <property type="entry name" value="SPRY_dom"/>
</dbReference>
<protein>
    <recommendedName>
        <fullName evidence="5">B30.2/SPRY domain-containing protein</fullName>
    </recommendedName>
</protein>
<dbReference type="PROSITE" id="PS50188">
    <property type="entry name" value="B302_SPRY"/>
    <property type="match status" value="1"/>
</dbReference>
<dbReference type="InterPro" id="IPR051051">
    <property type="entry name" value="E3_ubiq-ligase_TRIM/RNF"/>
</dbReference>
<reference evidence="6 7" key="1">
    <citation type="submission" date="2021-04" db="EMBL/GenBank/DDBJ databases">
        <authorList>
            <consortium name="Wellcome Sanger Institute Data Sharing"/>
        </authorList>
    </citation>
    <scope>NUCLEOTIDE SEQUENCE [LARGE SCALE GENOMIC DNA]</scope>
</reference>
<dbReference type="InterPro" id="IPR003879">
    <property type="entry name" value="Butyrophylin_SPRY"/>
</dbReference>
<dbReference type="Ensembl" id="ENSATET00000079290.1">
    <property type="protein sequence ID" value="ENSATEP00000074633.1"/>
    <property type="gene ID" value="ENSATEG00000014434.3"/>
</dbReference>
<dbReference type="InterPro" id="IPR058030">
    <property type="entry name" value="TRIM8/14/16/25/29/45/65_CC"/>
</dbReference>
<dbReference type="RefSeq" id="XP_026218102.1">
    <property type="nucleotide sequence ID" value="XM_026362317.1"/>
</dbReference>
<dbReference type="SUPFAM" id="SSF49899">
    <property type="entry name" value="Concanavalin A-like lectins/glucanases"/>
    <property type="match status" value="1"/>
</dbReference>
<dbReference type="SMART" id="SM00589">
    <property type="entry name" value="PRY"/>
    <property type="match status" value="1"/>
</dbReference>
<dbReference type="GeneID" id="113163567"/>
<dbReference type="Ensembl" id="ENSATET00000021058.3">
    <property type="protein sequence ID" value="ENSATEP00000020703.1"/>
    <property type="gene ID" value="ENSATEG00000014434.3"/>
</dbReference>
<dbReference type="Ensembl" id="ENSATET00000078548.1">
    <property type="protein sequence ID" value="ENSATEP00000075679.1"/>
    <property type="gene ID" value="ENSATEG00000014434.3"/>
</dbReference>
<dbReference type="CDD" id="cd16040">
    <property type="entry name" value="SPRY_PRY_SNTX"/>
    <property type="match status" value="1"/>
</dbReference>
<evidence type="ECO:0000313" key="7">
    <source>
        <dbReference type="Proteomes" id="UP000265040"/>
    </source>
</evidence>
<keyword evidence="1" id="KW-0479">Metal-binding</keyword>
<dbReference type="InParanoid" id="A0A3Q1ISR3"/>
<dbReference type="AlphaFoldDB" id="A0A3Q1ISR3"/>
<dbReference type="PRINTS" id="PR01407">
    <property type="entry name" value="BUTYPHLNCDUF"/>
</dbReference>
<dbReference type="Pfam" id="PF00622">
    <property type="entry name" value="SPRY"/>
    <property type="match status" value="1"/>
</dbReference>
<evidence type="ECO:0000256" key="3">
    <source>
        <dbReference type="ARBA" id="ARBA00022833"/>
    </source>
</evidence>
<dbReference type="Gene3D" id="2.60.120.920">
    <property type="match status" value="1"/>
</dbReference>
<feature type="coiled-coil region" evidence="4">
    <location>
        <begin position="8"/>
        <end position="103"/>
    </location>
</feature>
<dbReference type="RefSeq" id="XP_026218104.1">
    <property type="nucleotide sequence ID" value="XM_026362319.1"/>
</dbReference>
<dbReference type="GeneTree" id="ENSGT01150000286922"/>
<dbReference type="OMA" id="ITDHRIC"/>
<dbReference type="SMART" id="SM00449">
    <property type="entry name" value="SPRY"/>
    <property type="match status" value="1"/>
</dbReference>
<dbReference type="STRING" id="64144.ENSATEP00000020703"/>
<keyword evidence="4" id="KW-0175">Coiled coil</keyword>
<accession>A0A3Q1ISR3</accession>
<organism evidence="6 7">
    <name type="scientific">Anabas testudineus</name>
    <name type="common">Climbing perch</name>
    <name type="synonym">Anthias testudineus</name>
    <dbReference type="NCBI Taxonomy" id="64144"/>
    <lineage>
        <taxon>Eukaryota</taxon>
        <taxon>Metazoa</taxon>
        <taxon>Chordata</taxon>
        <taxon>Craniata</taxon>
        <taxon>Vertebrata</taxon>
        <taxon>Euteleostomi</taxon>
        <taxon>Actinopterygii</taxon>
        <taxon>Neopterygii</taxon>
        <taxon>Teleostei</taxon>
        <taxon>Neoteleostei</taxon>
        <taxon>Acanthomorphata</taxon>
        <taxon>Anabantaria</taxon>
        <taxon>Anabantiformes</taxon>
        <taxon>Anabantoidei</taxon>
        <taxon>Anabantidae</taxon>
        <taxon>Anabas</taxon>
    </lineage>
</organism>
<dbReference type="Pfam" id="PF25600">
    <property type="entry name" value="TRIM_CC"/>
    <property type="match status" value="1"/>
</dbReference>
<dbReference type="OrthoDB" id="6270329at2759"/>
<evidence type="ECO:0000256" key="4">
    <source>
        <dbReference type="SAM" id="Coils"/>
    </source>
</evidence>
<evidence type="ECO:0000256" key="2">
    <source>
        <dbReference type="ARBA" id="ARBA00022771"/>
    </source>
</evidence>
<dbReference type="RefSeq" id="XP_026218101.1">
    <property type="nucleotide sequence ID" value="XM_026362316.1"/>
</dbReference>
<proteinExistence type="predicted"/>
<dbReference type="PANTHER" id="PTHR25465">
    <property type="entry name" value="B-BOX DOMAIN CONTAINING"/>
    <property type="match status" value="1"/>
</dbReference>